<dbReference type="GO" id="GO:0003677">
    <property type="term" value="F:DNA binding"/>
    <property type="evidence" value="ECO:0007669"/>
    <property type="project" value="InterPro"/>
</dbReference>
<organism evidence="2 3">
    <name type="scientific">Lactobacillus johnsonii</name>
    <dbReference type="NCBI Taxonomy" id="33959"/>
    <lineage>
        <taxon>Bacteria</taxon>
        <taxon>Bacillati</taxon>
        <taxon>Bacillota</taxon>
        <taxon>Bacilli</taxon>
        <taxon>Lactobacillales</taxon>
        <taxon>Lactobacillaceae</taxon>
        <taxon>Lactobacillus</taxon>
    </lineage>
</organism>
<dbReference type="Gene3D" id="2.10.109.10">
    <property type="entry name" value="Umud Fragment, subunit A"/>
    <property type="match status" value="1"/>
</dbReference>
<proteinExistence type="predicted"/>
<dbReference type="Gene3D" id="1.10.260.40">
    <property type="entry name" value="lambda repressor-like DNA-binding domains"/>
    <property type="match status" value="1"/>
</dbReference>
<dbReference type="Pfam" id="PF00717">
    <property type="entry name" value="Peptidase_S24"/>
    <property type="match status" value="1"/>
</dbReference>
<accession>A0AAW5M2A5</accession>
<feature type="domain" description="HTH cro/C1-type" evidence="1">
    <location>
        <begin position="11"/>
        <end position="65"/>
    </location>
</feature>
<dbReference type="InterPro" id="IPR001387">
    <property type="entry name" value="Cro/C1-type_HTH"/>
</dbReference>
<protein>
    <submittedName>
        <fullName evidence="2">XRE family transcriptional regulator</fullName>
    </submittedName>
</protein>
<dbReference type="Proteomes" id="UP001206357">
    <property type="component" value="Unassembled WGS sequence"/>
</dbReference>
<dbReference type="SUPFAM" id="SSF51306">
    <property type="entry name" value="LexA/Signal peptidase"/>
    <property type="match status" value="1"/>
</dbReference>
<sequence length="235" mass="26166">MRNNDEIVAYVDNLRKSQNMSLNELARATGLAKSSLSRYFNKSRDFPVNKVHLFAKALHTSSEDILGFKPVHYPTSSTDYQSVQADKSTYVVKHDYPSNSIDTSGMHYVRVPIVGTIACGTPITAEQNIEGYTHELFESEPAKGELFALRCQGDSMEPLIPDGALVLIHKQPTVEDDEIAAVQVDDDTRATLKKVKHVGKDVFLYPINTKYDPIILNKDNPGRILGKAIHVGFDM</sequence>
<dbReference type="AlphaFoldDB" id="A0AAW5M2A5"/>
<gene>
    <name evidence="2" type="ORF">NSA17_07930</name>
</gene>
<dbReference type="Pfam" id="PF01381">
    <property type="entry name" value="HTH_3"/>
    <property type="match status" value="1"/>
</dbReference>
<dbReference type="InterPro" id="IPR015927">
    <property type="entry name" value="Peptidase_S24_S26A/B/C"/>
</dbReference>
<dbReference type="CDD" id="cd06529">
    <property type="entry name" value="S24_LexA-like"/>
    <property type="match status" value="1"/>
</dbReference>
<dbReference type="InterPro" id="IPR036286">
    <property type="entry name" value="LexA/Signal_pep-like_sf"/>
</dbReference>
<name>A0AAW5M2A5_LACJH</name>
<dbReference type="CDD" id="cd00093">
    <property type="entry name" value="HTH_XRE"/>
    <property type="match status" value="1"/>
</dbReference>
<dbReference type="EMBL" id="JANKAU010000009">
    <property type="protein sequence ID" value="MCR1915356.1"/>
    <property type="molecule type" value="Genomic_DNA"/>
</dbReference>
<dbReference type="InterPro" id="IPR010982">
    <property type="entry name" value="Lambda_DNA-bd_dom_sf"/>
</dbReference>
<comment type="caution">
    <text evidence="2">The sequence shown here is derived from an EMBL/GenBank/DDBJ whole genome shotgun (WGS) entry which is preliminary data.</text>
</comment>
<dbReference type="PROSITE" id="PS50943">
    <property type="entry name" value="HTH_CROC1"/>
    <property type="match status" value="1"/>
</dbReference>
<dbReference type="RefSeq" id="WP_257579142.1">
    <property type="nucleotide sequence ID" value="NZ_JANKAU010000009.1"/>
</dbReference>
<dbReference type="InterPro" id="IPR039418">
    <property type="entry name" value="LexA-like"/>
</dbReference>
<dbReference type="SMART" id="SM00530">
    <property type="entry name" value="HTH_XRE"/>
    <property type="match status" value="1"/>
</dbReference>
<evidence type="ECO:0000259" key="1">
    <source>
        <dbReference type="PROSITE" id="PS50943"/>
    </source>
</evidence>
<dbReference type="PANTHER" id="PTHR33516:SF2">
    <property type="entry name" value="LEXA REPRESSOR-RELATED"/>
    <property type="match status" value="1"/>
</dbReference>
<dbReference type="InterPro" id="IPR050077">
    <property type="entry name" value="LexA_repressor"/>
</dbReference>
<evidence type="ECO:0000313" key="3">
    <source>
        <dbReference type="Proteomes" id="UP001206357"/>
    </source>
</evidence>
<evidence type="ECO:0000313" key="2">
    <source>
        <dbReference type="EMBL" id="MCR1915356.1"/>
    </source>
</evidence>
<dbReference type="PANTHER" id="PTHR33516">
    <property type="entry name" value="LEXA REPRESSOR"/>
    <property type="match status" value="1"/>
</dbReference>
<reference evidence="2" key="1">
    <citation type="submission" date="2022-07" db="EMBL/GenBank/DDBJ databases">
        <title>Enhanced cultured diversity of the mouse gut microbiota enables custom-made synthetic communities.</title>
        <authorList>
            <person name="Afrizal A."/>
        </authorList>
    </citation>
    <scope>NUCLEOTIDE SEQUENCE</scope>
    <source>
        <strain evidence="2">DSM 100219</strain>
    </source>
</reference>
<dbReference type="SUPFAM" id="SSF47413">
    <property type="entry name" value="lambda repressor-like DNA-binding domains"/>
    <property type="match status" value="1"/>
</dbReference>